<dbReference type="OrthoDB" id="6437574at2759"/>
<evidence type="ECO:0000313" key="2">
    <source>
        <dbReference type="EMBL" id="GFT35068.1"/>
    </source>
</evidence>
<dbReference type="AlphaFoldDB" id="A0A8X6NWA4"/>
<evidence type="ECO:0008006" key="4">
    <source>
        <dbReference type="Google" id="ProtNLM"/>
    </source>
</evidence>
<comment type="caution">
    <text evidence="2">The sequence shown here is derived from an EMBL/GenBank/DDBJ whole genome shotgun (WGS) entry which is preliminary data.</text>
</comment>
<name>A0A8X6NWA4_NEPPI</name>
<keyword evidence="3" id="KW-1185">Reference proteome</keyword>
<proteinExistence type="predicted"/>
<dbReference type="EMBL" id="BMAW01062245">
    <property type="protein sequence ID" value="GFT35068.1"/>
    <property type="molecule type" value="Genomic_DNA"/>
</dbReference>
<evidence type="ECO:0000313" key="3">
    <source>
        <dbReference type="Proteomes" id="UP000887013"/>
    </source>
</evidence>
<protein>
    <recommendedName>
        <fullName evidence="4">HAT C-terminal dimerisation domain-containing protein</fullName>
    </recommendedName>
</protein>
<organism evidence="2 3">
    <name type="scientific">Nephila pilipes</name>
    <name type="common">Giant wood spider</name>
    <name type="synonym">Nephila maculata</name>
    <dbReference type="NCBI Taxonomy" id="299642"/>
    <lineage>
        <taxon>Eukaryota</taxon>
        <taxon>Metazoa</taxon>
        <taxon>Ecdysozoa</taxon>
        <taxon>Arthropoda</taxon>
        <taxon>Chelicerata</taxon>
        <taxon>Arachnida</taxon>
        <taxon>Araneae</taxon>
        <taxon>Araneomorphae</taxon>
        <taxon>Entelegynae</taxon>
        <taxon>Araneoidea</taxon>
        <taxon>Nephilidae</taxon>
        <taxon>Nephila</taxon>
    </lineage>
</organism>
<feature type="compositionally biased region" description="Basic and acidic residues" evidence="1">
    <location>
        <begin position="56"/>
        <end position="68"/>
    </location>
</feature>
<feature type="compositionally biased region" description="Low complexity" evidence="1">
    <location>
        <begin position="16"/>
        <end position="27"/>
    </location>
</feature>
<feature type="compositionally biased region" description="Polar residues" evidence="1">
    <location>
        <begin position="28"/>
        <end position="38"/>
    </location>
</feature>
<gene>
    <name evidence="2" type="ORF">NPIL_668501</name>
</gene>
<evidence type="ECO:0000256" key="1">
    <source>
        <dbReference type="SAM" id="MobiDB-lite"/>
    </source>
</evidence>
<reference evidence="2" key="1">
    <citation type="submission" date="2020-08" db="EMBL/GenBank/DDBJ databases">
        <title>Multicomponent nature underlies the extraordinary mechanical properties of spider dragline silk.</title>
        <authorList>
            <person name="Kono N."/>
            <person name="Nakamura H."/>
            <person name="Mori M."/>
            <person name="Yoshida Y."/>
            <person name="Ohtoshi R."/>
            <person name="Malay A.D."/>
            <person name="Moran D.A.P."/>
            <person name="Tomita M."/>
            <person name="Numata K."/>
            <person name="Arakawa K."/>
        </authorList>
    </citation>
    <scope>NUCLEOTIDE SEQUENCE</scope>
</reference>
<sequence>MPICAKLADHPRYYQSSSTSVPSSSTSDNPQCTSTSNIFLEESRSEVRPFIPTDSEQNKGDDSEKGDNEEVQSNNESNRDRESEEDKDRPERFIDLYVEMLNDVALWPTTLTDLMIDYIIRKMPNNIGERSFSVLKHVKNYLSSTMGEDKLNSMAILYVEQDVLD</sequence>
<feature type="compositionally biased region" description="Basic and acidic residues" evidence="1">
    <location>
        <begin position="77"/>
        <end position="90"/>
    </location>
</feature>
<feature type="region of interest" description="Disordered" evidence="1">
    <location>
        <begin position="1"/>
        <end position="90"/>
    </location>
</feature>
<dbReference type="Proteomes" id="UP000887013">
    <property type="component" value="Unassembled WGS sequence"/>
</dbReference>
<accession>A0A8X6NWA4</accession>